<keyword evidence="1" id="KW-0255">Endonuclease</keyword>
<keyword evidence="1" id="KW-0540">Nuclease</keyword>
<name>A0A481YSR2_9VIRU</name>
<gene>
    <name evidence="1" type="ORF">LCMAC101_06250</name>
</gene>
<dbReference type="Gene3D" id="3.40.960.10">
    <property type="entry name" value="VSR Endonuclease"/>
    <property type="match status" value="1"/>
</dbReference>
<evidence type="ECO:0000313" key="1">
    <source>
        <dbReference type="EMBL" id="QBK86030.1"/>
    </source>
</evidence>
<organism evidence="1">
    <name type="scientific">Marseillevirus LCMAC101</name>
    <dbReference type="NCBI Taxonomy" id="2506602"/>
    <lineage>
        <taxon>Viruses</taxon>
        <taxon>Varidnaviria</taxon>
        <taxon>Bamfordvirae</taxon>
        <taxon>Nucleocytoviricota</taxon>
        <taxon>Megaviricetes</taxon>
        <taxon>Pimascovirales</taxon>
        <taxon>Pimascovirales incertae sedis</taxon>
        <taxon>Marseilleviridae</taxon>
    </lineage>
</organism>
<dbReference type="GO" id="GO:0004519">
    <property type="term" value="F:endonuclease activity"/>
    <property type="evidence" value="ECO:0007669"/>
    <property type="project" value="UniProtKB-KW"/>
</dbReference>
<sequence length="318" mass="37896">MGKFLYYEHVKESIQKGGDTLLSNEYVSAHSPLTILCSKCDKKYNKSYNKYKSGQRCTYCSGKHKRTLSEVRGIIESKGNKLLSDKYVNCKVELDILCKNCNGSYKICLKNYLQPCHVMCRKCSYERDHDKYRLSYDYVRDYIKKSGNKLISKTYINANTKIEIECNNCCYRYFIRFADYKNGDRCGICRLSKGEREVEKYLLEKNIWFARQKKFPDCKHILSLPFDFYCEYLVEETDKLRFIIPFLIEYNGRQHYQPISIFGGEKYFNARQRNDGIKLRYCEKEDIYLLVIPYTDYKRIEEVIDSYIEFLLKDTSEN</sequence>
<dbReference type="EMBL" id="MK500328">
    <property type="protein sequence ID" value="QBK86030.1"/>
    <property type="molecule type" value="Genomic_DNA"/>
</dbReference>
<reference evidence="1" key="1">
    <citation type="journal article" date="2019" name="MBio">
        <title>Virus Genomes from Deep Sea Sediments Expand the Ocean Megavirome and Support Independent Origins of Viral Gigantism.</title>
        <authorList>
            <person name="Backstrom D."/>
            <person name="Yutin N."/>
            <person name="Jorgensen S.L."/>
            <person name="Dharamshi J."/>
            <person name="Homa F."/>
            <person name="Zaremba-Niedwiedzka K."/>
            <person name="Spang A."/>
            <person name="Wolf Y.I."/>
            <person name="Koonin E.V."/>
            <person name="Ettema T.J."/>
        </authorList>
    </citation>
    <scope>NUCLEOTIDE SEQUENCE</scope>
</reference>
<keyword evidence="1" id="KW-0378">Hydrolase</keyword>
<proteinExistence type="predicted"/>
<accession>A0A481YSR2</accession>
<protein>
    <submittedName>
        <fullName evidence="1">Restriction endonuclease</fullName>
    </submittedName>
</protein>